<dbReference type="PROSITE" id="PS51910">
    <property type="entry name" value="GH18_2"/>
    <property type="match status" value="1"/>
</dbReference>
<keyword evidence="4" id="KW-0611">Plant defense</keyword>
<feature type="chain" id="PRO_5010805019" evidence="7">
    <location>
        <begin position="34"/>
        <end position="307"/>
    </location>
</feature>
<protein>
    <submittedName>
        <fullName evidence="9">Xylanase inhibitor protein 1</fullName>
    </submittedName>
</protein>
<dbReference type="GO" id="GO:0016798">
    <property type="term" value="F:hydrolase activity, acting on glycosyl bonds"/>
    <property type="evidence" value="ECO:0007669"/>
    <property type="project" value="UniProtKB-KW"/>
</dbReference>
<dbReference type="EMBL" id="CM007650">
    <property type="protein sequence ID" value="ONM51743.1"/>
    <property type="molecule type" value="Genomic_DNA"/>
</dbReference>
<keyword evidence="3 7" id="KW-0732">Signal</keyword>
<dbReference type="ExpressionAtlas" id="A0A1D6HTN8">
    <property type="expression patterns" value="baseline"/>
</dbReference>
<evidence type="ECO:0000256" key="6">
    <source>
        <dbReference type="ARBA" id="ARBA00061481"/>
    </source>
</evidence>
<dbReference type="AlphaFoldDB" id="A0A1D6HTN8"/>
<dbReference type="SMR" id="A0A1D6HTN8"/>
<dbReference type="eggNOG" id="KOG4701">
    <property type="taxonomic scope" value="Eukaryota"/>
</dbReference>
<dbReference type="Gramene" id="Zm00001eb301490_T001">
    <property type="protein sequence ID" value="Zm00001eb301490_P001"/>
    <property type="gene ID" value="Zm00001eb301490"/>
</dbReference>
<evidence type="ECO:0000259" key="8">
    <source>
        <dbReference type="PROSITE" id="PS51910"/>
    </source>
</evidence>
<reference evidence="10" key="2">
    <citation type="submission" date="2019-07" db="EMBL/GenBank/DDBJ databases">
        <authorList>
            <person name="Seetharam A."/>
            <person name="Woodhouse M."/>
            <person name="Cannon E."/>
        </authorList>
    </citation>
    <scope>NUCLEOTIDE SEQUENCE [LARGE SCALE GENOMIC DNA]</scope>
    <source>
        <strain evidence="10">cv. B73</strain>
    </source>
</reference>
<dbReference type="OrthoDB" id="6020543at2759"/>
<keyword evidence="12" id="KW-1267">Proteomics identification</keyword>
<comment type="subcellular location">
    <subcellularLocation>
        <location evidence="1">Secreted</location>
    </subcellularLocation>
</comment>
<dbReference type="RefSeq" id="NP_001146870.2">
    <property type="nucleotide sequence ID" value="NM_001153398.2"/>
</dbReference>
<feature type="domain" description="GH18" evidence="8">
    <location>
        <begin position="38"/>
        <end position="307"/>
    </location>
</feature>
<evidence type="ECO:0007829" key="12">
    <source>
        <dbReference type="PeptideAtlas" id="A0A1D6HTN8"/>
    </source>
</evidence>
<keyword evidence="9" id="KW-0858">Xylan degradation</keyword>
<dbReference type="Proteomes" id="UP000007305">
    <property type="component" value="Chromosome 7"/>
</dbReference>
<dbReference type="InterPro" id="IPR045321">
    <property type="entry name" value="Cts1-like"/>
</dbReference>
<dbReference type="GeneID" id="100280478"/>
<evidence type="ECO:0000256" key="4">
    <source>
        <dbReference type="ARBA" id="ARBA00022821"/>
    </source>
</evidence>
<evidence type="ECO:0000313" key="11">
    <source>
        <dbReference type="Proteomes" id="UP000007305"/>
    </source>
</evidence>
<keyword evidence="9" id="KW-0378">Hydrolase</keyword>
<dbReference type="GO" id="GO:0050832">
    <property type="term" value="P:defense response to fungus"/>
    <property type="evidence" value="ECO:0000318"/>
    <property type="project" value="GO_Central"/>
</dbReference>
<feature type="signal peptide" evidence="7">
    <location>
        <begin position="1"/>
        <end position="33"/>
    </location>
</feature>
<dbReference type="PANTHER" id="PTHR45708:SF18">
    <property type="entry name" value="XYLANASE INHIBITOR PROTEIN 1"/>
    <property type="match status" value="1"/>
</dbReference>
<gene>
    <name evidence="10" type="primary">LOC100280478</name>
    <name evidence="9" type="ORF">ZEAMMB73_Zm00001d018965</name>
</gene>
<keyword evidence="9" id="KW-0326">Glycosidase</keyword>
<dbReference type="IntAct" id="A0A1D6HTN8">
    <property type="interactions" value="1"/>
</dbReference>
<dbReference type="InterPro" id="IPR001223">
    <property type="entry name" value="Glyco_hydro18_cat"/>
</dbReference>
<comment type="similarity">
    <text evidence="6">Belongs to the glycosyl hydrolase 18 family. Xylanase inhibitor subfamily.</text>
</comment>
<evidence type="ECO:0000313" key="10">
    <source>
        <dbReference type="EnsemblPlants" id="Zm00001eb301490_P001"/>
    </source>
</evidence>
<dbReference type="PANTHER" id="PTHR45708">
    <property type="entry name" value="ENDOCHITINASE"/>
    <property type="match status" value="1"/>
</dbReference>
<reference evidence="10" key="3">
    <citation type="submission" date="2021-05" db="UniProtKB">
        <authorList>
            <consortium name="EnsemblPlants"/>
        </authorList>
    </citation>
    <scope>IDENTIFICATION</scope>
    <source>
        <strain evidence="10">cv. B73</strain>
    </source>
</reference>
<dbReference type="OMA" id="WQQEWDK"/>
<dbReference type="STRING" id="4577.A0A1D6HTN8"/>
<evidence type="ECO:0000256" key="5">
    <source>
        <dbReference type="ARBA" id="ARBA00023157"/>
    </source>
</evidence>
<keyword evidence="2" id="KW-0964">Secreted</keyword>
<evidence type="ECO:0000256" key="3">
    <source>
        <dbReference type="ARBA" id="ARBA00022729"/>
    </source>
</evidence>
<evidence type="ECO:0000313" key="9">
    <source>
        <dbReference type="EMBL" id="ONM51743.1"/>
    </source>
</evidence>
<evidence type="ECO:0000256" key="7">
    <source>
        <dbReference type="SAM" id="SignalP"/>
    </source>
</evidence>
<sequence length="307" mass="32993">MAVASNRPATTLLPLAALVAVAGSLFLAGPAAAAGKTGQVTVFWGRNKAEGTLREACDTGTYTIVVISFLNVSAGPGNSPPSLDLSGHPVAGIGADIKHCQSKSIMVFLSLGGRQHSLPSAEAAADLADYLWYAYFPAPAPRAGVRRPFGDAYVDGLDFFLDRGGRPPPDHLDALAARLWSYNRQFRARTPVQLSATPRCAFPPDGPALRLLATGLVTRVNVRLYGDARCAAYWQQEWDKWAAAYPGSGLYVGLPASERTVGYVHPKNLYYGVLPVVQKAPSYAGIMIWDRYADKQTNYSSYAIQWA</sequence>
<keyword evidence="9" id="KW-0624">Polysaccharide degradation</keyword>
<accession>A0A1D6HTN8</accession>
<evidence type="ECO:0000256" key="1">
    <source>
        <dbReference type="ARBA" id="ARBA00004613"/>
    </source>
</evidence>
<dbReference type="Gene3D" id="3.20.20.80">
    <property type="entry name" value="Glycosidases"/>
    <property type="match status" value="1"/>
</dbReference>
<name>A0A1D6HTN8_MAIZE</name>
<keyword evidence="5" id="KW-1015">Disulfide bond</keyword>
<dbReference type="InterPro" id="IPR017853">
    <property type="entry name" value="GH"/>
</dbReference>
<keyword evidence="11" id="KW-1185">Reference proteome</keyword>
<dbReference type="SUPFAM" id="SSF51445">
    <property type="entry name" value="(Trans)glycosidases"/>
    <property type="match status" value="1"/>
</dbReference>
<dbReference type="CDD" id="cd02877">
    <property type="entry name" value="GH18_hevamine_XipI_class_III"/>
    <property type="match status" value="1"/>
</dbReference>
<evidence type="ECO:0000256" key="2">
    <source>
        <dbReference type="ARBA" id="ARBA00022525"/>
    </source>
</evidence>
<reference evidence="9 11" key="1">
    <citation type="submission" date="2015-12" db="EMBL/GenBank/DDBJ databases">
        <title>Update maize B73 reference genome by single molecule sequencing technologies.</title>
        <authorList>
            <consortium name="Maize Genome Sequencing Project"/>
            <person name="Ware D."/>
        </authorList>
    </citation>
    <scope>NUCLEOTIDE SEQUENCE [LARGE SCALE GENOMIC DNA]</scope>
    <source>
        <strain evidence="11">cv. B73</strain>
        <tissue evidence="9">Seedling</tissue>
    </source>
</reference>
<dbReference type="FunFam" id="3.20.20.80:FF:000044">
    <property type="entry name" value="Chitinase III C10701-rice"/>
    <property type="match status" value="1"/>
</dbReference>
<organism evidence="10 11">
    <name type="scientific">Zea mays</name>
    <name type="common">Maize</name>
    <dbReference type="NCBI Taxonomy" id="4577"/>
    <lineage>
        <taxon>Eukaryota</taxon>
        <taxon>Viridiplantae</taxon>
        <taxon>Streptophyta</taxon>
        <taxon>Embryophyta</taxon>
        <taxon>Tracheophyta</taxon>
        <taxon>Spermatophyta</taxon>
        <taxon>Magnoliopsida</taxon>
        <taxon>Liliopsida</taxon>
        <taxon>Poales</taxon>
        <taxon>Poaceae</taxon>
        <taxon>PACMAD clade</taxon>
        <taxon>Panicoideae</taxon>
        <taxon>Andropogonodae</taxon>
        <taxon>Andropogoneae</taxon>
        <taxon>Tripsacinae</taxon>
        <taxon>Zea</taxon>
    </lineage>
</organism>
<dbReference type="GO" id="GO:0005576">
    <property type="term" value="C:extracellular region"/>
    <property type="evidence" value="ECO:0000318"/>
    <property type="project" value="GO_Central"/>
</dbReference>
<dbReference type="PaxDb" id="4577-GRMZM2G328171_P01"/>
<dbReference type="GO" id="GO:0004857">
    <property type="term" value="F:enzyme inhibitor activity"/>
    <property type="evidence" value="ECO:0007669"/>
    <property type="project" value="UniProtKB-ARBA"/>
</dbReference>
<dbReference type="EnsemblPlants" id="Zm00001eb301490_T001">
    <property type="protein sequence ID" value="Zm00001eb301490_P001"/>
    <property type="gene ID" value="Zm00001eb301490"/>
</dbReference>
<keyword evidence="9" id="KW-0119">Carbohydrate metabolism</keyword>
<proteinExistence type="evidence at protein level"/>
<dbReference type="GO" id="GO:0045493">
    <property type="term" value="P:xylan catabolic process"/>
    <property type="evidence" value="ECO:0007669"/>
    <property type="project" value="UniProtKB-KW"/>
</dbReference>
<dbReference type="InterPro" id="IPR050542">
    <property type="entry name" value="Glycosyl_Hydrlase18_Chitinase"/>
</dbReference>